<evidence type="ECO:0000313" key="2">
    <source>
        <dbReference type="Proteomes" id="UP001646141"/>
    </source>
</evidence>
<organism evidence="1 2">
    <name type="scientific">Leucobacter chromiireducens subsp. chromiireducens</name>
    <dbReference type="NCBI Taxonomy" id="660067"/>
    <lineage>
        <taxon>Bacteria</taxon>
        <taxon>Bacillati</taxon>
        <taxon>Actinomycetota</taxon>
        <taxon>Actinomycetes</taxon>
        <taxon>Micrococcales</taxon>
        <taxon>Microbacteriaceae</taxon>
        <taxon>Leucobacter</taxon>
    </lineage>
</organism>
<sequence length="259" mass="27107">MPLGTVANLRDFGGISTPTGTIAPGRVLRSASLAKLDATDGAALVSRGVTAVVDFRTAGEISAAPDQLPPDITSSALDVLADSAHAAAAANLAELMADPSQFLTLLQGGDAAELLRDSYRDIVALPSALEAYREFFRGLAHGAHDETVLFHCTTGKDRTGWAAVTLLTIAGASEADILADYLQTNRDLLPTFSPLFARVAAAGVDPDLLIPLLGVDESYLAAARTEVRTRFGNMSSYISEGLGLGEPDLAAIRDRLTRD</sequence>
<name>A0ABS1SS74_9MICO</name>
<dbReference type="SUPFAM" id="SSF52799">
    <property type="entry name" value="(Phosphotyrosine protein) phosphatases II"/>
    <property type="match status" value="1"/>
</dbReference>
<dbReference type="InterPro" id="IPR029021">
    <property type="entry name" value="Prot-tyrosine_phosphatase-like"/>
</dbReference>
<dbReference type="Gene3D" id="3.90.190.10">
    <property type="entry name" value="Protein tyrosine phosphatase superfamily"/>
    <property type="match status" value="1"/>
</dbReference>
<protein>
    <submittedName>
        <fullName evidence="1">Tyrosine-protein phosphatase</fullName>
    </submittedName>
</protein>
<dbReference type="Pfam" id="PF13350">
    <property type="entry name" value="Y_phosphatase3"/>
    <property type="match status" value="1"/>
</dbReference>
<comment type="caution">
    <text evidence="1">The sequence shown here is derived from an EMBL/GenBank/DDBJ whole genome shotgun (WGS) entry which is preliminary data.</text>
</comment>
<dbReference type="Proteomes" id="UP001646141">
    <property type="component" value="Unassembled WGS sequence"/>
</dbReference>
<dbReference type="EMBL" id="QYAD01000005">
    <property type="protein sequence ID" value="MBL3691002.1"/>
    <property type="molecule type" value="Genomic_DNA"/>
</dbReference>
<dbReference type="PROSITE" id="PS00383">
    <property type="entry name" value="TYR_PHOSPHATASE_1"/>
    <property type="match status" value="1"/>
</dbReference>
<reference evidence="1 2" key="1">
    <citation type="submission" date="2018-09" db="EMBL/GenBank/DDBJ databases">
        <title>Comparative genomics of Leucobacter spp.</title>
        <authorList>
            <person name="Reis A.C."/>
            <person name="Kolvenbach B.A."/>
            <person name="Corvini P.F.X."/>
            <person name="Nunes O.C."/>
        </authorList>
    </citation>
    <scope>NUCLEOTIDE SEQUENCE [LARGE SCALE GENOMIC DNA]</scope>
    <source>
        <strain evidence="1 2">L-1</strain>
    </source>
</reference>
<dbReference type="InterPro" id="IPR016130">
    <property type="entry name" value="Tyr_Pase_AS"/>
</dbReference>
<dbReference type="InterPro" id="IPR026893">
    <property type="entry name" value="Tyr/Ser_Pase_IphP-type"/>
</dbReference>
<proteinExistence type="predicted"/>
<evidence type="ECO:0000313" key="1">
    <source>
        <dbReference type="EMBL" id="MBL3691002.1"/>
    </source>
</evidence>
<accession>A0ABS1SS74</accession>
<keyword evidence="2" id="KW-1185">Reference proteome</keyword>
<gene>
    <name evidence="1" type="ORF">D3226_13730</name>
</gene>